<dbReference type="PANTHER" id="PTHR47623:SF1">
    <property type="entry name" value="OS09G0287300 PROTEIN"/>
    <property type="match status" value="1"/>
</dbReference>
<accession>A0ABQ2C0J4</accession>
<dbReference type="RefSeq" id="WP_308694209.1">
    <property type="nucleotide sequence ID" value="NZ_BMDQ01000002.1"/>
</dbReference>
<dbReference type="CDD" id="cd07067">
    <property type="entry name" value="HP_PGM_like"/>
    <property type="match status" value="1"/>
</dbReference>
<sequence length="164" mass="19027">MNIKKIIFVRHAKSSWKYNVSDINRPLKKRGIDDAGIISQEFKKLDLTIDFIYSSPANRALSTCKIFQKCLNHPDSMFNITEDLYDFSGERVLEFIKSINNELNSVMLFGHNYAFTSLVNILGDRIIDNLPTSGLVIIDFDITSWEYVKFGQTKKIMFPKDYRL</sequence>
<dbReference type="EMBL" id="BMDQ01000002">
    <property type="protein sequence ID" value="GGI57288.1"/>
    <property type="molecule type" value="Genomic_DNA"/>
</dbReference>
<dbReference type="Gene3D" id="3.40.50.1240">
    <property type="entry name" value="Phosphoglycerate mutase-like"/>
    <property type="match status" value="1"/>
</dbReference>
<protein>
    <submittedName>
        <fullName evidence="1">Phosphohistidine phosphatase SixA</fullName>
    </submittedName>
</protein>
<evidence type="ECO:0000313" key="1">
    <source>
        <dbReference type="EMBL" id="GGI57288.1"/>
    </source>
</evidence>
<gene>
    <name evidence="1" type="primary">sixA</name>
    <name evidence="1" type="ORF">GCM10011444_15970</name>
</gene>
<dbReference type="Proteomes" id="UP000624701">
    <property type="component" value="Unassembled WGS sequence"/>
</dbReference>
<comment type="caution">
    <text evidence="1">The sequence shown here is derived from an EMBL/GenBank/DDBJ whole genome shotgun (WGS) entry which is preliminary data.</text>
</comment>
<dbReference type="PANTHER" id="PTHR47623">
    <property type="entry name" value="OS09G0287300 PROTEIN"/>
    <property type="match status" value="1"/>
</dbReference>
<reference evidence="2" key="1">
    <citation type="journal article" date="2019" name="Int. J. Syst. Evol. Microbiol.">
        <title>The Global Catalogue of Microorganisms (GCM) 10K type strain sequencing project: providing services to taxonomists for standard genome sequencing and annotation.</title>
        <authorList>
            <consortium name="The Broad Institute Genomics Platform"/>
            <consortium name="The Broad Institute Genome Sequencing Center for Infectious Disease"/>
            <person name="Wu L."/>
            <person name="Ma J."/>
        </authorList>
    </citation>
    <scope>NUCLEOTIDE SEQUENCE [LARGE SCALE GENOMIC DNA]</scope>
    <source>
        <strain evidence="2">CCM 8681</strain>
    </source>
</reference>
<dbReference type="Pfam" id="PF00300">
    <property type="entry name" value="His_Phos_1"/>
    <property type="match status" value="1"/>
</dbReference>
<dbReference type="SUPFAM" id="SSF53254">
    <property type="entry name" value="Phosphoglycerate mutase-like"/>
    <property type="match status" value="1"/>
</dbReference>
<organism evidence="1 2">
    <name type="scientific">Winogradskyella haliclonae</name>
    <dbReference type="NCBI Taxonomy" id="2048558"/>
    <lineage>
        <taxon>Bacteria</taxon>
        <taxon>Pseudomonadati</taxon>
        <taxon>Bacteroidota</taxon>
        <taxon>Flavobacteriia</taxon>
        <taxon>Flavobacteriales</taxon>
        <taxon>Flavobacteriaceae</taxon>
        <taxon>Winogradskyella</taxon>
    </lineage>
</organism>
<dbReference type="InterPro" id="IPR013078">
    <property type="entry name" value="His_Pase_superF_clade-1"/>
</dbReference>
<keyword evidence="2" id="KW-1185">Reference proteome</keyword>
<dbReference type="InterPro" id="IPR029033">
    <property type="entry name" value="His_PPase_superfam"/>
</dbReference>
<evidence type="ECO:0000313" key="2">
    <source>
        <dbReference type="Proteomes" id="UP000624701"/>
    </source>
</evidence>
<proteinExistence type="predicted"/>
<name>A0ABQ2C0J4_9FLAO</name>